<evidence type="ECO:0000313" key="6">
    <source>
        <dbReference type="Proteomes" id="UP000321408"/>
    </source>
</evidence>
<reference evidence="5 6" key="2">
    <citation type="journal article" date="2024" name="Int. J. Syst. Evol. Microbiol.">
        <title>Promethearchaeum syntrophicum gen. nov., sp. nov., an anaerobic, obligately syntrophic archaeon, the first isolate of the lineage 'Asgard' archaea, and proposal of the new archaeal phylum Promethearchaeota phyl. nov. and kingdom Promethearchaeati regn. nov.</title>
        <authorList>
            <person name="Imachi H."/>
            <person name="Nobu M.K."/>
            <person name="Kato S."/>
            <person name="Takaki Y."/>
            <person name="Miyazaki M."/>
            <person name="Miyata M."/>
            <person name="Ogawara M."/>
            <person name="Saito Y."/>
            <person name="Sakai S."/>
            <person name="Tahara Y.O."/>
            <person name="Takano Y."/>
            <person name="Tasumi E."/>
            <person name="Uematsu K."/>
            <person name="Yoshimura T."/>
            <person name="Itoh T."/>
            <person name="Ohkuma M."/>
            <person name="Takai K."/>
        </authorList>
    </citation>
    <scope>NUCLEOTIDE SEQUENCE [LARGE SCALE GENOMIC DNA]</scope>
    <source>
        <strain evidence="5 6">MK-D1</strain>
    </source>
</reference>
<dbReference type="Pfam" id="PF00271">
    <property type="entry name" value="Helicase_C"/>
    <property type="match status" value="1"/>
</dbReference>
<keyword evidence="6" id="KW-1185">Reference proteome</keyword>
<name>A0A5B9D5Z4_9ARCH</name>
<dbReference type="PANTHER" id="PTHR47957:SF3">
    <property type="entry name" value="ATP-DEPENDENT HELICASE HRQ1"/>
    <property type="match status" value="1"/>
</dbReference>
<dbReference type="EMBL" id="CP042905">
    <property type="protein sequence ID" value="QEE14482.1"/>
    <property type="molecule type" value="Genomic_DNA"/>
</dbReference>
<dbReference type="KEGG" id="psyt:DSAG12_00295"/>
<dbReference type="Gene3D" id="3.40.50.300">
    <property type="entry name" value="P-loop containing nucleotide triphosphate hydrolases"/>
    <property type="match status" value="2"/>
</dbReference>
<feature type="domain" description="Helicase ATP-binding" evidence="3">
    <location>
        <begin position="101"/>
        <end position="306"/>
    </location>
</feature>
<dbReference type="PANTHER" id="PTHR47957">
    <property type="entry name" value="ATP-DEPENDENT HELICASE HRQ1"/>
    <property type="match status" value="1"/>
</dbReference>
<evidence type="ECO:0000256" key="2">
    <source>
        <dbReference type="ARBA" id="ARBA00022840"/>
    </source>
</evidence>
<dbReference type="PROSITE" id="PS51194">
    <property type="entry name" value="HELICASE_CTER"/>
    <property type="match status" value="1"/>
</dbReference>
<dbReference type="RefSeq" id="WP_147661435.1">
    <property type="nucleotide sequence ID" value="NZ_CP042905.2"/>
</dbReference>
<keyword evidence="5" id="KW-0347">Helicase</keyword>
<dbReference type="SMART" id="SM00487">
    <property type="entry name" value="DEXDc"/>
    <property type="match status" value="1"/>
</dbReference>
<organism evidence="5 6">
    <name type="scientific">Promethearchaeum syntrophicum</name>
    <dbReference type="NCBI Taxonomy" id="2594042"/>
    <lineage>
        <taxon>Archaea</taxon>
        <taxon>Promethearchaeati</taxon>
        <taxon>Promethearchaeota</taxon>
        <taxon>Promethearchaeia</taxon>
        <taxon>Promethearchaeales</taxon>
        <taxon>Promethearchaeaceae</taxon>
        <taxon>Promethearchaeum</taxon>
    </lineage>
</organism>
<dbReference type="InterPro" id="IPR011545">
    <property type="entry name" value="DEAD/DEAH_box_helicase_dom"/>
</dbReference>
<dbReference type="GO" id="GO:0036297">
    <property type="term" value="P:interstrand cross-link repair"/>
    <property type="evidence" value="ECO:0007669"/>
    <property type="project" value="TreeGrafter"/>
</dbReference>
<evidence type="ECO:0000259" key="3">
    <source>
        <dbReference type="PROSITE" id="PS51192"/>
    </source>
</evidence>
<gene>
    <name evidence="5" type="ORF">DSAG12_00295</name>
</gene>
<dbReference type="SMART" id="SM00490">
    <property type="entry name" value="HELICc"/>
    <property type="match status" value="1"/>
</dbReference>
<dbReference type="GO" id="GO:0006289">
    <property type="term" value="P:nucleotide-excision repair"/>
    <property type="evidence" value="ECO:0007669"/>
    <property type="project" value="TreeGrafter"/>
</dbReference>
<dbReference type="GO" id="GO:0016787">
    <property type="term" value="F:hydrolase activity"/>
    <property type="evidence" value="ECO:0007669"/>
    <property type="project" value="UniProtKB-KW"/>
</dbReference>
<dbReference type="PROSITE" id="PS51192">
    <property type="entry name" value="HELICASE_ATP_BIND_1"/>
    <property type="match status" value="1"/>
</dbReference>
<keyword evidence="1" id="KW-0547">Nucleotide-binding</keyword>
<dbReference type="GeneID" id="41328298"/>
<dbReference type="InterPro" id="IPR001650">
    <property type="entry name" value="Helicase_C-like"/>
</dbReference>
<dbReference type="GO" id="GO:0005524">
    <property type="term" value="F:ATP binding"/>
    <property type="evidence" value="ECO:0007669"/>
    <property type="project" value="UniProtKB-KW"/>
</dbReference>
<dbReference type="OrthoDB" id="36796at2157"/>
<dbReference type="InterPro" id="IPR027417">
    <property type="entry name" value="P-loop_NTPase"/>
</dbReference>
<dbReference type="SUPFAM" id="SSF52540">
    <property type="entry name" value="P-loop containing nucleoside triphosphate hydrolases"/>
    <property type="match status" value="2"/>
</dbReference>
<dbReference type="GO" id="GO:0003676">
    <property type="term" value="F:nucleic acid binding"/>
    <property type="evidence" value="ECO:0007669"/>
    <property type="project" value="InterPro"/>
</dbReference>
<reference evidence="5 6" key="1">
    <citation type="journal article" date="2020" name="Nature">
        <title>Isolation of an archaeon at the prokaryote-eukaryote interface.</title>
        <authorList>
            <person name="Imachi H."/>
            <person name="Nobu M.K."/>
            <person name="Nakahara N."/>
            <person name="Morono Y."/>
            <person name="Ogawara M."/>
            <person name="Takaki Y."/>
            <person name="Takano Y."/>
            <person name="Uematsu K."/>
            <person name="Ikuta T."/>
            <person name="Ito M."/>
            <person name="Matsui Y."/>
            <person name="Miyazaki M."/>
            <person name="Murata K."/>
            <person name="Saito Y."/>
            <person name="Sakai S."/>
            <person name="Song C."/>
            <person name="Tasumi E."/>
            <person name="Yamanaka Y."/>
            <person name="Yamaguchi T."/>
            <person name="Kamagata Y."/>
            <person name="Tamaki H."/>
            <person name="Takai K."/>
        </authorList>
    </citation>
    <scope>NUCLEOTIDE SEQUENCE [LARGE SCALE GENOMIC DNA]</scope>
    <source>
        <strain evidence="5 6">MK-D1</strain>
    </source>
</reference>
<sequence length="1802" mass="208286">MKNIFLQIKTIQEQYKSFIRSYQKFNNPKIRDWVHKQIESGGFIYQNPVIDISPQYKKGKKLEDFISDSTLHQEISDIFWADKDNKSIKIHPYIHQEQAIQKTVAENKNIIVSTGTGSGKSMCFWIPIVSHCLNVKGSKGVKTIVIYPMNALANSQYLDIVERLHGTGITVAKYTGEMKNTEEQARNYIQNVIKRNIFDSEIVSREAVEKNPPDILITNYKMLELLLTRHFNQKIFRDNEKGTLKFLVLDEIHTYSGNSGADVGCLIRRTKEKLKMDKPICIGTSATIEDTSSIKGNIIKEFAENIFGEPFPDDFLIQAEYLEEIIPSEKTIELPDKSKVNPKDIEKFNNSIGNTLPLAKSLVKSEEIIPSSPNEKNLGEIFQYHPTLAFIKTQIRDTGPQTIENIATLYQKLQRKTLSIDECILEIKAGLLVGTFCQAKFENKYRSILVPKIHLFFTQGTVIHGTLTSNDPNDIKLDISGDKTLNIKGNKSDEIQNREIPIFPLVFCKQCGSEFFGVKEMENGFLSSEYYNPFISGQRLIISKMDDTNHTLHDLGIPPEWFKRDGGIRKNYIDKVPQKAYYSPKHNILNPELDDPDKFSVWIIPESFEFCPKCAVIHSSNTSRFRKFYSFDIVGRSTATDILVSNALTVLEKKQKKILIFSDNRQETAFQAGHLRDFQRRVSFQHVMTHTLKILSSNNEFLEPGYTGKDIFANMKKIYDSNPDIDFKLPYVEGKRESRAERHFKEFLEFLALSELKSSSYILHTGVERFGLLKIVYTGLEKLISNTSLWSSVPSLLTLTDERRYDLIRGILDEIRWFGAINHDFLNKTGDHLSNWEDHILPHFMQDPGDFFYRIYGYSDEELKQGKRFKGPRVITRKFSTPRSTLNNWLRTFIKVKAEEASEILLSIKDVLIHNEYLNKFTTSVDYKNIIQVNPNKIEMHYNPDSKVNYCTKCQRVYNFKTVDECIRKSCRGKLVLTDFNNDYYYRLYNSEIKLDSNIRPSEHNASLKVDDRADIENKFIKQFLNVLVSTPTMELGIDIGSLSAVLLRNVPPDASRYAQRAGRAGRSGQTSFVMVFCSSGLSSNRGPHDRYFYKNPEKIIAGRITPPQFELNNKKLIQKHINSIIIQTISSHFKFDRMPKLIFKVEHKVTPPIVELNEEYSKELQDALNSHETRIINSIRNIFSKELERTEFSWLNETLIMNYVKNFTNRLNENYGFFRRLLIEYILDQRKLEDLIFGTRNKELERRKITISIQIAKMLTGDDEFFIFNYLSDHGFLPNYGFSSSNTAIQMYKSRPPNMGEHVFHREAIIALREFAPLNSIYFMGSKYRVNRANLQNQDGENVGMDKCYICEDCNYIDFGTAVDTRQYCPMCGASITPSRDIHNCIPFPTMKASSGDYIGCDEEQRSIKYYDVVVNYKEQPEKMEYFEIDSNDGNVYVKGSFDRDALIYHINKGQISFNPANDQKSTPFNFCLACNQWVSAKRVEEHLTDGTKFSCRNKPVESDILKDLLLFTKGTHDVIKLKFSISDEIIQKGEMEIAKYYITVKEVILQSILTSFNLSERELGGFILPIPNSNEKHIVIYESEEGGMGVLKSLIHKEDRWNRFLKNILELIHIKQADPFEEYPDSCNKVCYNCLLGYWNQREHNYLDRQVVIPLVLLLSDSKIKMVSVNPIEIQMQKLKNLLGAGPDSHLEVRILDFMLSMKIPLPDEAQYNIKIKNDEGEEYIVTSADFYYKNKNICVFVDGPPHAKTQESDKEKRRKVRSTGKGVYEMDFFTGIEEGQSIPDELIEKRLNEFKNYIS</sequence>
<dbReference type="GO" id="GO:0043138">
    <property type="term" value="F:3'-5' DNA helicase activity"/>
    <property type="evidence" value="ECO:0007669"/>
    <property type="project" value="TreeGrafter"/>
</dbReference>
<keyword evidence="5" id="KW-0378">Hydrolase</keyword>
<dbReference type="InterPro" id="IPR014001">
    <property type="entry name" value="Helicase_ATP-bd"/>
</dbReference>
<protein>
    <submittedName>
        <fullName evidence="5">DEAD/DEAH box helicase</fullName>
    </submittedName>
</protein>
<proteinExistence type="predicted"/>
<evidence type="ECO:0000313" key="5">
    <source>
        <dbReference type="EMBL" id="QEE14482.1"/>
    </source>
</evidence>
<evidence type="ECO:0000256" key="1">
    <source>
        <dbReference type="ARBA" id="ARBA00022741"/>
    </source>
</evidence>
<feature type="domain" description="Helicase C-terminal" evidence="4">
    <location>
        <begin position="926"/>
        <end position="1118"/>
    </location>
</feature>
<accession>A0A5B9D5Z4</accession>
<dbReference type="Proteomes" id="UP000321408">
    <property type="component" value="Chromosome"/>
</dbReference>
<keyword evidence="2" id="KW-0067">ATP-binding</keyword>
<evidence type="ECO:0000259" key="4">
    <source>
        <dbReference type="PROSITE" id="PS51194"/>
    </source>
</evidence>
<dbReference type="Pfam" id="PF00270">
    <property type="entry name" value="DEAD"/>
    <property type="match status" value="1"/>
</dbReference>